<gene>
    <name evidence="2" type="ORF">PHYSODRAFT_511980</name>
</gene>
<keyword evidence="1" id="KW-0812">Transmembrane</keyword>
<feature type="transmembrane region" description="Helical" evidence="1">
    <location>
        <begin position="48"/>
        <end position="71"/>
    </location>
</feature>
<dbReference type="InParanoid" id="G4ZRX3"/>
<protein>
    <submittedName>
        <fullName evidence="2">Uncharacterized protein</fullName>
    </submittedName>
</protein>
<keyword evidence="1" id="KW-0472">Membrane</keyword>
<feature type="transmembrane region" description="Helical" evidence="1">
    <location>
        <begin position="77"/>
        <end position="94"/>
    </location>
</feature>
<keyword evidence="1" id="KW-1133">Transmembrane helix</keyword>
<sequence length="118" mass="13077">MSGIPSRVGSVIRTLVRRWESIQVELHGSYAVERFTSMQKYCKLTSTWRAFGILATAPLPPLICAAIIDAVPLESPSLGITIHGMVLLLAMLWCYPLPFSVLWVSGPWIFTLAVALYL</sequence>
<dbReference type="OMA" id="INRIQNT"/>
<dbReference type="KEGG" id="psoj:PHYSODRAFT_511980"/>
<dbReference type="RefSeq" id="XP_009531439.1">
    <property type="nucleotide sequence ID" value="XM_009533144.1"/>
</dbReference>
<evidence type="ECO:0000313" key="2">
    <source>
        <dbReference type="EMBL" id="EGZ14010.1"/>
    </source>
</evidence>
<keyword evidence="3" id="KW-1185">Reference proteome</keyword>
<name>G4ZRX3_PHYSP</name>
<organism evidence="2 3">
    <name type="scientific">Phytophthora sojae (strain P6497)</name>
    <name type="common">Soybean stem and root rot agent</name>
    <name type="synonym">Phytophthora megasperma f. sp. glycines</name>
    <dbReference type="NCBI Taxonomy" id="1094619"/>
    <lineage>
        <taxon>Eukaryota</taxon>
        <taxon>Sar</taxon>
        <taxon>Stramenopiles</taxon>
        <taxon>Oomycota</taxon>
        <taxon>Peronosporomycetes</taxon>
        <taxon>Peronosporales</taxon>
        <taxon>Peronosporaceae</taxon>
        <taxon>Phytophthora</taxon>
    </lineage>
</organism>
<evidence type="ECO:0000256" key="1">
    <source>
        <dbReference type="SAM" id="Phobius"/>
    </source>
</evidence>
<reference evidence="2 3" key="1">
    <citation type="journal article" date="2006" name="Science">
        <title>Phytophthora genome sequences uncover evolutionary origins and mechanisms of pathogenesis.</title>
        <authorList>
            <person name="Tyler B.M."/>
            <person name="Tripathy S."/>
            <person name="Zhang X."/>
            <person name="Dehal P."/>
            <person name="Jiang R.H."/>
            <person name="Aerts A."/>
            <person name="Arredondo F.D."/>
            <person name="Baxter L."/>
            <person name="Bensasson D."/>
            <person name="Beynon J.L."/>
            <person name="Chapman J."/>
            <person name="Damasceno C.M."/>
            <person name="Dorrance A.E."/>
            <person name="Dou D."/>
            <person name="Dickerman A.W."/>
            <person name="Dubchak I.L."/>
            <person name="Garbelotto M."/>
            <person name="Gijzen M."/>
            <person name="Gordon S.G."/>
            <person name="Govers F."/>
            <person name="Grunwald N.J."/>
            <person name="Huang W."/>
            <person name="Ivors K.L."/>
            <person name="Jones R.W."/>
            <person name="Kamoun S."/>
            <person name="Krampis K."/>
            <person name="Lamour K.H."/>
            <person name="Lee M.K."/>
            <person name="McDonald W.H."/>
            <person name="Medina M."/>
            <person name="Meijer H.J."/>
            <person name="Nordberg E.K."/>
            <person name="Maclean D.J."/>
            <person name="Ospina-Giraldo M.D."/>
            <person name="Morris P.F."/>
            <person name="Phuntumart V."/>
            <person name="Putnam N.H."/>
            <person name="Rash S."/>
            <person name="Rose J.K."/>
            <person name="Sakihama Y."/>
            <person name="Salamov A.A."/>
            <person name="Savidor A."/>
            <person name="Scheuring C.F."/>
            <person name="Smith B.M."/>
            <person name="Sobral B.W."/>
            <person name="Terry A."/>
            <person name="Torto-Alalibo T.A."/>
            <person name="Win J."/>
            <person name="Xu Z."/>
            <person name="Zhang H."/>
            <person name="Grigoriev I.V."/>
            <person name="Rokhsar D.S."/>
            <person name="Boore J.L."/>
        </authorList>
    </citation>
    <scope>NUCLEOTIDE SEQUENCE [LARGE SCALE GENOMIC DNA]</scope>
    <source>
        <strain evidence="2 3">P6497</strain>
    </source>
</reference>
<dbReference type="Proteomes" id="UP000002640">
    <property type="component" value="Unassembled WGS sequence"/>
</dbReference>
<dbReference type="EMBL" id="JH159156">
    <property type="protein sequence ID" value="EGZ14010.1"/>
    <property type="molecule type" value="Genomic_DNA"/>
</dbReference>
<dbReference type="GeneID" id="20659300"/>
<evidence type="ECO:0000313" key="3">
    <source>
        <dbReference type="Proteomes" id="UP000002640"/>
    </source>
</evidence>
<accession>G4ZRX3</accession>
<proteinExistence type="predicted"/>
<dbReference type="AlphaFoldDB" id="G4ZRX3"/>